<keyword evidence="1" id="KW-0227">DNA damage</keyword>
<dbReference type="Gene3D" id="3.40.50.300">
    <property type="entry name" value="P-loop containing nucleotide triphosphate hydrolases"/>
    <property type="match status" value="1"/>
</dbReference>
<keyword evidence="1 4" id="KW-0347">Helicase</keyword>
<dbReference type="InterPro" id="IPR036691">
    <property type="entry name" value="Endo/exonu/phosph_ase_sf"/>
</dbReference>
<keyword evidence="1" id="KW-0233">DNA recombination</keyword>
<accession>A0AA47N3A8</accession>
<dbReference type="PANTHER" id="PTHR47642">
    <property type="entry name" value="ATP-DEPENDENT DNA HELICASE"/>
    <property type="match status" value="1"/>
</dbReference>
<proteinExistence type="inferred from homology"/>
<dbReference type="Pfam" id="PF03372">
    <property type="entry name" value="Exo_endo_phos"/>
    <property type="match status" value="1"/>
</dbReference>
<evidence type="ECO:0000313" key="4">
    <source>
        <dbReference type="EMBL" id="KAK0151603.1"/>
    </source>
</evidence>
<dbReference type="GO" id="GO:0006310">
    <property type="term" value="P:DNA recombination"/>
    <property type="evidence" value="ECO:0007669"/>
    <property type="project" value="UniProtKB-KW"/>
</dbReference>
<dbReference type="CDD" id="cd18809">
    <property type="entry name" value="SF1_C_RecD"/>
    <property type="match status" value="1"/>
</dbReference>
<dbReference type="EC" id="5.6.2.3" evidence="1"/>
<dbReference type="Gene3D" id="3.60.10.10">
    <property type="entry name" value="Endonuclease/exonuclease/phosphatase"/>
    <property type="match status" value="1"/>
</dbReference>
<dbReference type="InterPro" id="IPR005135">
    <property type="entry name" value="Endo/exonuclease/phosphatase"/>
</dbReference>
<keyword evidence="1" id="KW-0378">Hydrolase</keyword>
<evidence type="ECO:0000259" key="3">
    <source>
        <dbReference type="SMART" id="SM00382"/>
    </source>
</evidence>
<dbReference type="GO" id="GO:0000723">
    <property type="term" value="P:telomere maintenance"/>
    <property type="evidence" value="ECO:0007669"/>
    <property type="project" value="InterPro"/>
</dbReference>
<dbReference type="SMART" id="SM00382">
    <property type="entry name" value="AAA"/>
    <property type="match status" value="1"/>
</dbReference>
<dbReference type="Proteomes" id="UP001174136">
    <property type="component" value="Unassembled WGS sequence"/>
</dbReference>
<dbReference type="SUPFAM" id="SSF52540">
    <property type="entry name" value="P-loop containing nucleoside triphosphate hydrolases"/>
    <property type="match status" value="2"/>
</dbReference>
<dbReference type="GO" id="GO:0016787">
    <property type="term" value="F:hydrolase activity"/>
    <property type="evidence" value="ECO:0007669"/>
    <property type="project" value="UniProtKB-KW"/>
</dbReference>
<dbReference type="InterPro" id="IPR027417">
    <property type="entry name" value="P-loop_NTPase"/>
</dbReference>
<feature type="region of interest" description="Disordered" evidence="2">
    <location>
        <begin position="127"/>
        <end position="152"/>
    </location>
</feature>
<feature type="domain" description="AAA+ ATPase" evidence="3">
    <location>
        <begin position="962"/>
        <end position="1116"/>
    </location>
</feature>
<dbReference type="PANTHER" id="PTHR47642:SF3">
    <property type="entry name" value="ATP-DEPENDENT DNA HELICASE"/>
    <property type="match status" value="1"/>
</dbReference>
<evidence type="ECO:0000256" key="1">
    <source>
        <dbReference type="RuleBase" id="RU363044"/>
    </source>
</evidence>
<sequence>MHLSEIPAELKCLNSLEQHLIARHIPFMKLLCLPRGRQRACHGPCVSVPINNTDVTNILPRNECDDKMIRVKLKRKLTYKGHYEYMFVHTDRVRNALRYLLVNNKWYDDVTLNDEWVNTLNGTDQLDAEENSRQEPADNSDDENTHDEQEEEDLTYIKDQGGLLSDTSLQPVDLGTEIIDQNFQDILNMAPGEGNSPVRLLYDKTNEAKCFPVLFPLGGPTFHEQRDSRITLSRYLNTRIMNADGRFARNTDYIFYAQYMSEVQQVVSSVSMALRKGGGNPSLREASPQMLDSDSISKILRNNEGYKFLRGIRGTPPYWMSVQKDLFAMIRQLSIPTFFASFSSADLRWPDMLSSLLRIEGKQTPVEDLDWSDKCGLVRRNPVTAARMFDHRWHCFLRDVILSPAQPIGKIKDYFYRVEFQQRGSPHVHCLFWVENAPRIDRETDDEVVSFIDRYITCDIPPDSDAELQEIVNSVQRHSKRHSKTCRKKNTVCRFNFPRPPSSRTFITKDGNTEDLNGNDGNMSASGILKKVKSALTAPDMDFETTDMFFESLGIDQGLFERAYNNCVTKKSLVLKRNPADIWVNQYNKDLLRAWQGNMDIQYVTDAYSVVVYILSYITKAEQEMGLLLQRTQNEAKNGDLDAKAAFKQLGSVYLHNREVSAQEAVYRLTHMHLKECSRNVQFIPVGDNPVRMSLPLHVLQSKAHCEDNSSIWMTNIVERYENRPKSAAFQDMCLASFCSEYRVIYKSQVSAEKASGEIIELNNNFVKRRTRTQPAVVRYPRFSPTRDPEKYFRSLLQLFLPHYEEYHLKPSQFDTYEHFYKNGAVKCGGDVQRVQSIVDYNKALFEKESDEIDRAKQLLEDNIDLEDAWAQLCPETERERLCCLELLKDKVVDEEDDADGTECIPDLAANPHTACTLETNHVTMLRRDALDLLRSLNEEQSAVFYAVRQWCLQKLFGQNPDPLRLFITGGAGTGKSHLIKAIHYESTRLLSQIAENPEDITVLLTAPTGVAAYNIGAATIHNTFSIAANVKMPYQPLGDEKVNYLRSRMGNLQILIIDEVSMVDHRLLTYIHGRLRQIKQTGDYSLFANVSVICVGDFYQLRPVKGTPLYADNGASLWEGNFEVAELTQVVRQESAAFAGMLNRLRLHKKKEPLSNQDVVTLKQRETGEDPTDIHIYATNAEVNEYNVKRLHDTCPDAISIEAHDFVRNPKTGRIERKADLHKKIFNSCLPNCVSLGIGARVMLKKNIDVSDGLVNGACGTVVEIIRGKEDDDIPAAIHVDFDDPNVGKIQRSKSNRVFERSSVVEKQEDQVTTGGGLRIQLPLGLSWAQTVHKSQGLTVDRAVVSLKKMFAPGQAYVALSRVRTLSGLIIEDFKESAVFCDEKVKSALESMQKFSYGMSVLSNANPVCTIALHNVQSLNAHIQDIEAHKSLTKADCICLTETWLNAGSEEPRLPGYTFNHNPRENCYDDSEPVFAGLKQQQRGGVGMYSSDKIDVQVSIPGRCNLECLHFEIPHVNLIAVIVYRPSSYKIDAFRQNLLQLVSDLDNHPGRKLIMGDFNEDIFVSSTIAKLLEQHGYSQHVHTATTEKGTLIDHVYCKDAGDVIVEVVPTYFSFHEAILVLLS</sequence>
<keyword evidence="5" id="KW-1185">Reference proteome</keyword>
<dbReference type="Pfam" id="PF20209">
    <property type="entry name" value="DUF6570"/>
    <property type="match status" value="1"/>
</dbReference>
<dbReference type="GO" id="GO:0043139">
    <property type="term" value="F:5'-3' DNA helicase activity"/>
    <property type="evidence" value="ECO:0007669"/>
    <property type="project" value="UniProtKB-EC"/>
</dbReference>
<dbReference type="InterPro" id="IPR003593">
    <property type="entry name" value="AAA+_ATPase"/>
</dbReference>
<evidence type="ECO:0000256" key="2">
    <source>
        <dbReference type="SAM" id="MobiDB-lite"/>
    </source>
</evidence>
<gene>
    <name evidence="4" type="primary">PIF1_14</name>
    <name evidence="4" type="ORF">N1851_007102</name>
</gene>
<dbReference type="InterPro" id="IPR051055">
    <property type="entry name" value="PIF1_helicase"/>
</dbReference>
<keyword evidence="1" id="KW-0067">ATP-binding</keyword>
<dbReference type="SUPFAM" id="SSF56219">
    <property type="entry name" value="DNase I-like"/>
    <property type="match status" value="1"/>
</dbReference>
<name>A0AA47N3A8_MERPO</name>
<evidence type="ECO:0000313" key="5">
    <source>
        <dbReference type="Proteomes" id="UP001174136"/>
    </source>
</evidence>
<dbReference type="InterPro" id="IPR025476">
    <property type="entry name" value="Helitron_helicase-like"/>
</dbReference>
<dbReference type="Pfam" id="PF21530">
    <property type="entry name" value="Pif1_2B_dom"/>
    <property type="match status" value="1"/>
</dbReference>
<comment type="caution">
    <text evidence="4">The sequence shown here is derived from an EMBL/GenBank/DDBJ whole genome shotgun (WGS) entry which is preliminary data.</text>
</comment>
<organism evidence="4 5">
    <name type="scientific">Merluccius polli</name>
    <name type="common">Benguela hake</name>
    <name type="synonym">Merluccius cadenati</name>
    <dbReference type="NCBI Taxonomy" id="89951"/>
    <lineage>
        <taxon>Eukaryota</taxon>
        <taxon>Metazoa</taxon>
        <taxon>Chordata</taxon>
        <taxon>Craniata</taxon>
        <taxon>Vertebrata</taxon>
        <taxon>Euteleostomi</taxon>
        <taxon>Actinopterygii</taxon>
        <taxon>Neopterygii</taxon>
        <taxon>Teleostei</taxon>
        <taxon>Neoteleostei</taxon>
        <taxon>Acanthomorphata</taxon>
        <taxon>Zeiogadaria</taxon>
        <taxon>Gadariae</taxon>
        <taxon>Gadiformes</taxon>
        <taxon>Gadoidei</taxon>
        <taxon>Merlucciidae</taxon>
        <taxon>Merluccius</taxon>
    </lineage>
</organism>
<dbReference type="GO" id="GO:0006281">
    <property type="term" value="P:DNA repair"/>
    <property type="evidence" value="ECO:0007669"/>
    <property type="project" value="UniProtKB-KW"/>
</dbReference>
<comment type="similarity">
    <text evidence="1">Belongs to the helicase family.</text>
</comment>
<comment type="catalytic activity">
    <reaction evidence="1">
        <text>ATP + H2O = ADP + phosphate + H(+)</text>
        <dbReference type="Rhea" id="RHEA:13065"/>
        <dbReference type="ChEBI" id="CHEBI:15377"/>
        <dbReference type="ChEBI" id="CHEBI:15378"/>
        <dbReference type="ChEBI" id="CHEBI:30616"/>
        <dbReference type="ChEBI" id="CHEBI:43474"/>
        <dbReference type="ChEBI" id="CHEBI:456216"/>
        <dbReference type="EC" id="5.6.2.3"/>
    </reaction>
</comment>
<dbReference type="EMBL" id="JAOPHQ010001190">
    <property type="protein sequence ID" value="KAK0151603.1"/>
    <property type="molecule type" value="Genomic_DNA"/>
</dbReference>
<dbReference type="Pfam" id="PF14214">
    <property type="entry name" value="Helitron_like_N"/>
    <property type="match status" value="1"/>
</dbReference>
<dbReference type="InterPro" id="IPR010285">
    <property type="entry name" value="DNA_helicase_pif1-like_DEAD"/>
</dbReference>
<dbReference type="InterPro" id="IPR049163">
    <property type="entry name" value="Pif1-like_2B_dom"/>
</dbReference>
<feature type="compositionally biased region" description="Acidic residues" evidence="2">
    <location>
        <begin position="138"/>
        <end position="152"/>
    </location>
</feature>
<reference evidence="4" key="1">
    <citation type="journal article" date="2023" name="Front. Mar. Sci.">
        <title>A new Merluccius polli reference genome to investigate the effects of global change in West African waters.</title>
        <authorList>
            <person name="Mateo J.L."/>
            <person name="Blanco-Fernandez C."/>
            <person name="Garcia-Vazquez E."/>
            <person name="Machado-Schiaffino G."/>
        </authorList>
    </citation>
    <scope>NUCLEOTIDE SEQUENCE</scope>
    <source>
        <strain evidence="4">C29</strain>
        <tissue evidence="4">Fin</tissue>
    </source>
</reference>
<keyword evidence="1" id="KW-0234">DNA repair</keyword>
<dbReference type="InterPro" id="IPR046700">
    <property type="entry name" value="DUF6570"/>
</dbReference>
<dbReference type="Pfam" id="PF05970">
    <property type="entry name" value="PIF1"/>
    <property type="match status" value="1"/>
</dbReference>
<protein>
    <recommendedName>
        <fullName evidence="1">ATP-dependent DNA helicase</fullName>
        <ecNumber evidence="1">5.6.2.3</ecNumber>
    </recommendedName>
</protein>
<keyword evidence="1" id="KW-0547">Nucleotide-binding</keyword>
<comment type="cofactor">
    <cofactor evidence="1">
        <name>Mg(2+)</name>
        <dbReference type="ChEBI" id="CHEBI:18420"/>
    </cofactor>
</comment>
<dbReference type="GO" id="GO:0005524">
    <property type="term" value="F:ATP binding"/>
    <property type="evidence" value="ECO:0007669"/>
    <property type="project" value="UniProtKB-KW"/>
</dbReference>